<evidence type="ECO:0000313" key="1">
    <source>
        <dbReference type="EMBL" id="RDX82724.1"/>
    </source>
</evidence>
<dbReference type="EMBL" id="QJKJ01007570">
    <property type="protein sequence ID" value="RDX82724.1"/>
    <property type="molecule type" value="Genomic_DNA"/>
</dbReference>
<gene>
    <name evidence="1" type="ORF">CR513_36460</name>
</gene>
<dbReference type="AlphaFoldDB" id="A0A371FWM9"/>
<keyword evidence="2" id="KW-1185">Reference proteome</keyword>
<accession>A0A371FWM9</accession>
<evidence type="ECO:0000313" key="2">
    <source>
        <dbReference type="Proteomes" id="UP000257109"/>
    </source>
</evidence>
<proteinExistence type="predicted"/>
<name>A0A371FWM9_MUCPR</name>
<feature type="non-terminal residue" evidence="1">
    <location>
        <position position="1"/>
    </location>
</feature>
<protein>
    <submittedName>
        <fullName evidence="1">Uncharacterized protein</fullName>
    </submittedName>
</protein>
<reference evidence="1" key="1">
    <citation type="submission" date="2018-05" db="EMBL/GenBank/DDBJ databases">
        <title>Draft genome of Mucuna pruriens seed.</title>
        <authorList>
            <person name="Nnadi N.E."/>
            <person name="Vos R."/>
            <person name="Hasami M.H."/>
            <person name="Devisetty U.K."/>
            <person name="Aguiy J.C."/>
        </authorList>
    </citation>
    <scope>NUCLEOTIDE SEQUENCE [LARGE SCALE GENOMIC DNA]</scope>
    <source>
        <strain evidence="1">JCA_2017</strain>
    </source>
</reference>
<sequence length="75" mass="8701">MKVNRMKVYREEIPDNKVVDKIMCTMLIKFHYVVIIIIQSHTDAMTIAKLQGSIESHVSKILEKTRKVNEEALNS</sequence>
<comment type="caution">
    <text evidence="1">The sequence shown here is derived from an EMBL/GenBank/DDBJ whole genome shotgun (WGS) entry which is preliminary data.</text>
</comment>
<dbReference type="Proteomes" id="UP000257109">
    <property type="component" value="Unassembled WGS sequence"/>
</dbReference>
<organism evidence="1 2">
    <name type="scientific">Mucuna pruriens</name>
    <name type="common">Velvet bean</name>
    <name type="synonym">Dolichos pruriens</name>
    <dbReference type="NCBI Taxonomy" id="157652"/>
    <lineage>
        <taxon>Eukaryota</taxon>
        <taxon>Viridiplantae</taxon>
        <taxon>Streptophyta</taxon>
        <taxon>Embryophyta</taxon>
        <taxon>Tracheophyta</taxon>
        <taxon>Spermatophyta</taxon>
        <taxon>Magnoliopsida</taxon>
        <taxon>eudicotyledons</taxon>
        <taxon>Gunneridae</taxon>
        <taxon>Pentapetalae</taxon>
        <taxon>rosids</taxon>
        <taxon>fabids</taxon>
        <taxon>Fabales</taxon>
        <taxon>Fabaceae</taxon>
        <taxon>Papilionoideae</taxon>
        <taxon>50 kb inversion clade</taxon>
        <taxon>NPAAA clade</taxon>
        <taxon>indigoferoid/millettioid clade</taxon>
        <taxon>Phaseoleae</taxon>
        <taxon>Mucuna</taxon>
    </lineage>
</organism>
<dbReference type="OrthoDB" id="1426680at2759"/>